<accession>A0A6A4PE97</accession>
<sequence length="92" mass="10819">MADETRTQAVVREIEEILENNSYEKLELKLPEVASSLQRTLGESIEQSIEELLQKNVDDHGFKQDRHQNTDRAIKVDDKKHGYFLRFIIYDV</sequence>
<dbReference type="AlphaFoldDB" id="A0A6A4PE97"/>
<dbReference type="Proteomes" id="UP000447434">
    <property type="component" value="Chromosome 15"/>
</dbReference>
<proteinExistence type="predicted"/>
<dbReference type="EMBL" id="WOCE01000015">
    <property type="protein sequence ID" value="KAE9598377.1"/>
    <property type="molecule type" value="Genomic_DNA"/>
</dbReference>
<gene>
    <name evidence="1" type="ORF">Lalb_Chr15g0080111</name>
</gene>
<protein>
    <submittedName>
        <fullName evidence="1">Uncharacterized protein</fullName>
    </submittedName>
</protein>
<comment type="caution">
    <text evidence="1">The sequence shown here is derived from an EMBL/GenBank/DDBJ whole genome shotgun (WGS) entry which is preliminary data.</text>
</comment>
<evidence type="ECO:0000313" key="1">
    <source>
        <dbReference type="EMBL" id="KAE9598377.1"/>
    </source>
</evidence>
<keyword evidence="2" id="KW-1185">Reference proteome</keyword>
<name>A0A6A4PE97_LUPAL</name>
<reference evidence="2" key="1">
    <citation type="journal article" date="2020" name="Nat. Commun.">
        <title>Genome sequence of the cluster root forming white lupin.</title>
        <authorList>
            <person name="Hufnagel B."/>
            <person name="Marques A."/>
            <person name="Soriano A."/>
            <person name="Marques L."/>
            <person name="Divol F."/>
            <person name="Doumas P."/>
            <person name="Sallet E."/>
            <person name="Mancinotti D."/>
            <person name="Carrere S."/>
            <person name="Marande W."/>
            <person name="Arribat S."/>
            <person name="Keller J."/>
            <person name="Huneau C."/>
            <person name="Blein T."/>
            <person name="Aime D."/>
            <person name="Laguerre M."/>
            <person name="Taylor J."/>
            <person name="Schubert V."/>
            <person name="Nelson M."/>
            <person name="Geu-Flores F."/>
            <person name="Crespi M."/>
            <person name="Gallardo-Guerrero K."/>
            <person name="Delaux P.-M."/>
            <person name="Salse J."/>
            <person name="Berges H."/>
            <person name="Guyot R."/>
            <person name="Gouzy J."/>
            <person name="Peret B."/>
        </authorList>
    </citation>
    <scope>NUCLEOTIDE SEQUENCE [LARGE SCALE GENOMIC DNA]</scope>
    <source>
        <strain evidence="2">cv. Amiga</strain>
    </source>
</reference>
<evidence type="ECO:0000313" key="2">
    <source>
        <dbReference type="Proteomes" id="UP000447434"/>
    </source>
</evidence>
<organism evidence="1 2">
    <name type="scientific">Lupinus albus</name>
    <name type="common">White lupine</name>
    <name type="synonym">Lupinus termis</name>
    <dbReference type="NCBI Taxonomy" id="3870"/>
    <lineage>
        <taxon>Eukaryota</taxon>
        <taxon>Viridiplantae</taxon>
        <taxon>Streptophyta</taxon>
        <taxon>Embryophyta</taxon>
        <taxon>Tracheophyta</taxon>
        <taxon>Spermatophyta</taxon>
        <taxon>Magnoliopsida</taxon>
        <taxon>eudicotyledons</taxon>
        <taxon>Gunneridae</taxon>
        <taxon>Pentapetalae</taxon>
        <taxon>rosids</taxon>
        <taxon>fabids</taxon>
        <taxon>Fabales</taxon>
        <taxon>Fabaceae</taxon>
        <taxon>Papilionoideae</taxon>
        <taxon>50 kb inversion clade</taxon>
        <taxon>genistoids sensu lato</taxon>
        <taxon>core genistoids</taxon>
        <taxon>Genisteae</taxon>
        <taxon>Lupinus</taxon>
    </lineage>
</organism>